<organism evidence="2 3">
    <name type="scientific">Vibrio amylolyticus</name>
    <dbReference type="NCBI Taxonomy" id="2847292"/>
    <lineage>
        <taxon>Bacteria</taxon>
        <taxon>Pseudomonadati</taxon>
        <taxon>Pseudomonadota</taxon>
        <taxon>Gammaproteobacteria</taxon>
        <taxon>Vibrionales</taxon>
        <taxon>Vibrionaceae</taxon>
        <taxon>Vibrio</taxon>
    </lineage>
</organism>
<protein>
    <submittedName>
        <fullName evidence="2">Phosphate/phosphite/phosphonate ABC transporter substrate-binding protein</fullName>
    </submittedName>
</protein>
<name>A0A9X2BJ82_9VIBR</name>
<dbReference type="PANTHER" id="PTHR35841">
    <property type="entry name" value="PHOSPHONATES-BINDING PERIPLASMIC PROTEIN"/>
    <property type="match status" value="1"/>
</dbReference>
<dbReference type="AlphaFoldDB" id="A0A9X2BJ82"/>
<dbReference type="PANTHER" id="PTHR35841:SF1">
    <property type="entry name" value="PHOSPHONATES-BINDING PERIPLASMIC PROTEIN"/>
    <property type="match status" value="1"/>
</dbReference>
<feature type="chain" id="PRO_5040730944" evidence="1">
    <location>
        <begin position="19"/>
        <end position="267"/>
    </location>
</feature>
<evidence type="ECO:0000313" key="2">
    <source>
        <dbReference type="EMBL" id="MCK6264950.1"/>
    </source>
</evidence>
<dbReference type="Gene3D" id="3.40.190.10">
    <property type="entry name" value="Periplasmic binding protein-like II"/>
    <property type="match status" value="2"/>
</dbReference>
<dbReference type="EMBL" id="JAJHVV010000011">
    <property type="protein sequence ID" value="MCK6264950.1"/>
    <property type="molecule type" value="Genomic_DNA"/>
</dbReference>
<keyword evidence="3" id="KW-1185">Reference proteome</keyword>
<keyword evidence="1" id="KW-0732">Signal</keyword>
<dbReference type="Proteomes" id="UP001139559">
    <property type="component" value="Unassembled WGS sequence"/>
</dbReference>
<comment type="caution">
    <text evidence="2">The sequence shown here is derived from an EMBL/GenBank/DDBJ whole genome shotgun (WGS) entry which is preliminary data.</text>
</comment>
<feature type="signal peptide" evidence="1">
    <location>
        <begin position="1"/>
        <end position="18"/>
    </location>
</feature>
<reference evidence="2" key="1">
    <citation type="submission" date="2021-11" db="EMBL/GenBank/DDBJ databases">
        <title>Vibrio ZSDE26 sp. nov. and Vibrio ZSDZ34 sp. nov., isolated from coastal seawater in Qingdao.</title>
        <authorList>
            <person name="Zhang P."/>
        </authorList>
    </citation>
    <scope>NUCLEOTIDE SEQUENCE</scope>
    <source>
        <strain evidence="2">ZSDE26</strain>
    </source>
</reference>
<sequence length="267" mass="29587">MKKILYTFLISFAAPLLAADPITFAIVPQQSASRLAAQWSPIIQYLSQETGRDFIFSTAKDIPMFEQRLSNGEYDFAYMNPYHYVTFSHSPGYRSISKAKDKKIKGIIVARKDSNITDLMELDGSTLAFPAPAAFAASVLTRSVLKQKGVSFEPDYVSSHDSVYLSVAKGFYPAGGGIIRTFNSIDPELREQLVPIYTTKGYTPHAIAHHPRVDAKLAAQVQELLAALHTSEQGRALLKPLNIKSFVDGANSDWDDVRALNIKEIKQ</sequence>
<dbReference type="SUPFAM" id="SSF53850">
    <property type="entry name" value="Periplasmic binding protein-like II"/>
    <property type="match status" value="1"/>
</dbReference>
<proteinExistence type="predicted"/>
<evidence type="ECO:0000313" key="3">
    <source>
        <dbReference type="Proteomes" id="UP001139559"/>
    </source>
</evidence>
<dbReference type="Pfam" id="PF12974">
    <property type="entry name" value="Phosphonate-bd"/>
    <property type="match status" value="1"/>
</dbReference>
<gene>
    <name evidence="2" type="ORF">KP803_16850</name>
</gene>
<dbReference type="RefSeq" id="WP_248010032.1">
    <property type="nucleotide sequence ID" value="NZ_JAJHVV010000011.1"/>
</dbReference>
<accession>A0A9X2BJ82</accession>
<evidence type="ECO:0000256" key="1">
    <source>
        <dbReference type="SAM" id="SignalP"/>
    </source>
</evidence>